<evidence type="ECO:0000256" key="4">
    <source>
        <dbReference type="ARBA" id="ARBA00022692"/>
    </source>
</evidence>
<dbReference type="GO" id="GO:0009986">
    <property type="term" value="C:cell surface"/>
    <property type="evidence" value="ECO:0007669"/>
    <property type="project" value="TreeGrafter"/>
</dbReference>
<feature type="domain" description="EGF-like" evidence="19">
    <location>
        <begin position="662"/>
        <end position="698"/>
    </location>
</feature>
<dbReference type="GO" id="GO:0005576">
    <property type="term" value="C:extracellular region"/>
    <property type="evidence" value="ECO:0007669"/>
    <property type="project" value="InterPro"/>
</dbReference>
<dbReference type="SUPFAM" id="SSF57625">
    <property type="entry name" value="Invertebrate chitin-binding proteins"/>
    <property type="match status" value="1"/>
</dbReference>
<evidence type="ECO:0000256" key="16">
    <source>
        <dbReference type="PROSITE-ProRule" id="PRU00377"/>
    </source>
</evidence>
<feature type="domain" description="Chitin-binding type-2" evidence="20">
    <location>
        <begin position="784"/>
        <end position="839"/>
    </location>
</feature>
<feature type="disulfide bond" evidence="15">
    <location>
        <begin position="727"/>
        <end position="736"/>
    </location>
</feature>
<dbReference type="PROSITE" id="PS50026">
    <property type="entry name" value="EGF_3"/>
    <property type="match status" value="15"/>
</dbReference>
<evidence type="ECO:0000256" key="17">
    <source>
        <dbReference type="RuleBase" id="RU280815"/>
    </source>
</evidence>
<dbReference type="Pfam" id="PF00008">
    <property type="entry name" value="EGF"/>
    <property type="match status" value="6"/>
</dbReference>
<feature type="disulfide bond" evidence="15">
    <location>
        <begin position="650"/>
        <end position="659"/>
    </location>
</feature>
<feature type="disulfide bond" evidence="15">
    <location>
        <begin position="316"/>
        <end position="325"/>
    </location>
</feature>
<dbReference type="STRING" id="37653.A0A0L8GGG7"/>
<dbReference type="InterPro" id="IPR000742">
    <property type="entry name" value="EGF"/>
</dbReference>
<feature type="domain" description="EGF-like" evidence="19">
    <location>
        <begin position="741"/>
        <end position="777"/>
    </location>
</feature>
<keyword evidence="13 15" id="KW-1015">Disulfide bond</keyword>
<evidence type="ECO:0000256" key="6">
    <source>
        <dbReference type="ARBA" id="ARBA00022737"/>
    </source>
</evidence>
<dbReference type="PROSITE" id="PS00022">
    <property type="entry name" value="EGF_1"/>
    <property type="match status" value="15"/>
</dbReference>
<dbReference type="GO" id="GO:0042063">
    <property type="term" value="P:gliogenesis"/>
    <property type="evidence" value="ECO:0007669"/>
    <property type="project" value="UniProtKB-ARBA"/>
</dbReference>
<reference evidence="22" key="1">
    <citation type="submission" date="2015-07" db="EMBL/GenBank/DDBJ databases">
        <title>MeaNS - Measles Nucleotide Surveillance Program.</title>
        <authorList>
            <person name="Tran T."/>
            <person name="Druce J."/>
        </authorList>
    </citation>
    <scope>NUCLEOTIDE SEQUENCE</scope>
    <source>
        <strain evidence="22">UCB-OBI-ISO-001</strain>
        <tissue evidence="22">Gonad</tissue>
    </source>
</reference>
<comment type="caution">
    <text evidence="15">Lacks conserved residue(s) required for the propagation of feature annotation.</text>
</comment>
<comment type="subcellular location">
    <subcellularLocation>
        <location evidence="1 17">Membrane</location>
        <topology evidence="1 17">Single-pass type I membrane protein</topology>
    </subcellularLocation>
</comment>
<feature type="disulfide bond" evidence="15">
    <location>
        <begin position="767"/>
        <end position="776"/>
    </location>
</feature>
<evidence type="ECO:0000313" key="22">
    <source>
        <dbReference type="EMBL" id="KOF75954.1"/>
    </source>
</evidence>
<dbReference type="FunFam" id="2.10.25.10:FF:000063">
    <property type="entry name" value="Slit guidance ligand 2"/>
    <property type="match status" value="1"/>
</dbReference>
<dbReference type="FunFam" id="2.10.25.10:FF:000095">
    <property type="entry name" value="Notch, isoform B"/>
    <property type="match status" value="2"/>
</dbReference>
<feature type="disulfide bond" evidence="15">
    <location>
        <begin position="505"/>
        <end position="514"/>
    </location>
</feature>
<dbReference type="Gene3D" id="2.10.25.140">
    <property type="match status" value="1"/>
</dbReference>
<feature type="disulfide bond" evidence="16">
    <location>
        <begin position="200"/>
        <end position="209"/>
    </location>
</feature>
<evidence type="ECO:0000256" key="11">
    <source>
        <dbReference type="ARBA" id="ARBA00022989"/>
    </source>
</evidence>
<evidence type="ECO:0000256" key="8">
    <source>
        <dbReference type="ARBA" id="ARBA00022837"/>
    </source>
</evidence>
<evidence type="ECO:0000256" key="10">
    <source>
        <dbReference type="ARBA" id="ARBA00022976"/>
    </source>
</evidence>
<evidence type="ECO:0000256" key="18">
    <source>
        <dbReference type="SAM" id="SignalP"/>
    </source>
</evidence>
<evidence type="ECO:0000256" key="13">
    <source>
        <dbReference type="ARBA" id="ARBA00023157"/>
    </source>
</evidence>
<proteinExistence type="predicted"/>
<feature type="chain" id="PRO_5005582947" description="Delta-like protein" evidence="18">
    <location>
        <begin position="22"/>
        <end position="841"/>
    </location>
</feature>
<dbReference type="SUPFAM" id="SSF57184">
    <property type="entry name" value="Growth factor receptor domain"/>
    <property type="match status" value="1"/>
</dbReference>
<evidence type="ECO:0000256" key="15">
    <source>
        <dbReference type="PROSITE-ProRule" id="PRU00076"/>
    </source>
</evidence>
<feature type="disulfide bond" evidence="15">
    <location>
        <begin position="593"/>
        <end position="603"/>
    </location>
</feature>
<dbReference type="PROSITE" id="PS51051">
    <property type="entry name" value="DSL"/>
    <property type="match status" value="1"/>
</dbReference>
<dbReference type="InterPro" id="IPR001774">
    <property type="entry name" value="DSL"/>
</dbReference>
<evidence type="ECO:0000256" key="5">
    <source>
        <dbReference type="ARBA" id="ARBA00022729"/>
    </source>
</evidence>
<feature type="disulfide bond" evidence="15">
    <location>
        <begin position="578"/>
        <end position="587"/>
    </location>
</feature>
<organism evidence="22">
    <name type="scientific">Octopus bimaculoides</name>
    <name type="common">California two-spotted octopus</name>
    <dbReference type="NCBI Taxonomy" id="37653"/>
    <lineage>
        <taxon>Eukaryota</taxon>
        <taxon>Metazoa</taxon>
        <taxon>Spiralia</taxon>
        <taxon>Lophotrochozoa</taxon>
        <taxon>Mollusca</taxon>
        <taxon>Cephalopoda</taxon>
        <taxon>Coleoidea</taxon>
        <taxon>Octopodiformes</taxon>
        <taxon>Octopoda</taxon>
        <taxon>Incirrata</taxon>
        <taxon>Octopodidae</taxon>
        <taxon>Octopus</taxon>
    </lineage>
</organism>
<evidence type="ECO:0000256" key="12">
    <source>
        <dbReference type="ARBA" id="ARBA00023136"/>
    </source>
</evidence>
<feature type="domain" description="EGF-like" evidence="19">
    <location>
        <begin position="516"/>
        <end position="549"/>
    </location>
</feature>
<keyword evidence="14" id="KW-0325">Glycoprotein</keyword>
<comment type="function">
    <text evidence="17">Putative Notch ligand involved in the mediation of Notch signaling.</text>
</comment>
<feature type="domain" description="EGF-like" evidence="19">
    <location>
        <begin position="589"/>
        <end position="622"/>
    </location>
</feature>
<dbReference type="GO" id="GO:0005886">
    <property type="term" value="C:plasma membrane"/>
    <property type="evidence" value="ECO:0007669"/>
    <property type="project" value="UniProtKB-ARBA"/>
</dbReference>
<feature type="domain" description="EGF-like" evidence="19">
    <location>
        <begin position="250"/>
        <end position="288"/>
    </location>
</feature>
<keyword evidence="9" id="KW-0832">Ubl conjugation</keyword>
<dbReference type="InterPro" id="IPR036508">
    <property type="entry name" value="Chitin-bd_dom_sf"/>
</dbReference>
<dbReference type="InterPro" id="IPR001881">
    <property type="entry name" value="EGF-like_Ca-bd_dom"/>
</dbReference>
<dbReference type="PRINTS" id="PR00010">
    <property type="entry name" value="EGFBLOOD"/>
</dbReference>
<keyword evidence="10" id="KW-0914">Notch signaling pathway</keyword>
<dbReference type="AlphaFoldDB" id="A0A0L8GGG7"/>
<dbReference type="SMART" id="SM00494">
    <property type="entry name" value="ChtBD2"/>
    <property type="match status" value="1"/>
</dbReference>
<dbReference type="EMBL" id="KQ421934">
    <property type="protein sequence ID" value="KOF75954.1"/>
    <property type="molecule type" value="Genomic_DNA"/>
</dbReference>
<feature type="domain" description="EGF-like" evidence="19">
    <location>
        <begin position="443"/>
        <end position="479"/>
    </location>
</feature>
<dbReference type="GO" id="GO:0005509">
    <property type="term" value="F:calcium ion binding"/>
    <property type="evidence" value="ECO:0007669"/>
    <property type="project" value="InterPro"/>
</dbReference>
<dbReference type="SMART" id="SM00051">
    <property type="entry name" value="DSL"/>
    <property type="match status" value="1"/>
</dbReference>
<evidence type="ECO:0000259" key="19">
    <source>
        <dbReference type="PROSITE" id="PS50026"/>
    </source>
</evidence>
<feature type="domain" description="EGF-like" evidence="19">
    <location>
        <begin position="290"/>
        <end position="326"/>
    </location>
</feature>
<feature type="disulfide bond" evidence="15">
    <location>
        <begin position="612"/>
        <end position="621"/>
    </location>
</feature>
<evidence type="ECO:0000256" key="9">
    <source>
        <dbReference type="ARBA" id="ARBA00022843"/>
    </source>
</evidence>
<dbReference type="SMART" id="SM00181">
    <property type="entry name" value="EGF"/>
    <property type="match status" value="15"/>
</dbReference>
<feature type="domain" description="EGF-like" evidence="19">
    <location>
        <begin position="700"/>
        <end position="737"/>
    </location>
</feature>
<feature type="disulfide bond" evidence="15">
    <location>
        <begin position="356"/>
        <end position="365"/>
    </location>
</feature>
<dbReference type="GO" id="GO:0008061">
    <property type="term" value="F:chitin binding"/>
    <property type="evidence" value="ECO:0007669"/>
    <property type="project" value="InterPro"/>
</dbReference>
<dbReference type="PANTHER" id="PTHR45836">
    <property type="entry name" value="SLIT HOMOLOG"/>
    <property type="match status" value="1"/>
</dbReference>
<feature type="disulfide bond" evidence="15">
    <location>
        <begin position="520"/>
        <end position="530"/>
    </location>
</feature>
<keyword evidence="6 17" id="KW-0677">Repeat</keyword>
<dbReference type="FunFam" id="2.10.25.10:FF:000012">
    <property type="entry name" value="Delta-like protein"/>
    <property type="match status" value="2"/>
</dbReference>
<dbReference type="InterPro" id="IPR009030">
    <property type="entry name" value="Growth_fac_rcpt_cys_sf"/>
</dbReference>
<dbReference type="InterPro" id="IPR000152">
    <property type="entry name" value="EGF-type_Asp/Asn_hydroxyl_site"/>
</dbReference>
<dbReference type="InterPro" id="IPR051355">
    <property type="entry name" value="Notch/Slit_guidance"/>
</dbReference>
<dbReference type="GO" id="GO:0007219">
    <property type="term" value="P:Notch signaling pathway"/>
    <property type="evidence" value="ECO:0007669"/>
    <property type="project" value="UniProtKB-KW"/>
</dbReference>
<dbReference type="PRINTS" id="PR00011">
    <property type="entry name" value="EGFLAMININ"/>
</dbReference>
<dbReference type="Pfam" id="PF25024">
    <property type="entry name" value="EGF_TEN"/>
    <property type="match status" value="1"/>
</dbReference>
<dbReference type="InterPro" id="IPR002557">
    <property type="entry name" value="Chitin-bd_dom"/>
</dbReference>
<dbReference type="PROSITE" id="PS01186">
    <property type="entry name" value="EGF_2"/>
    <property type="match status" value="13"/>
</dbReference>
<dbReference type="FunFam" id="2.10.25.10:FF:000143">
    <property type="entry name" value="Protein crumbs 1"/>
    <property type="match status" value="1"/>
</dbReference>
<dbReference type="GO" id="GO:0007411">
    <property type="term" value="P:axon guidance"/>
    <property type="evidence" value="ECO:0007669"/>
    <property type="project" value="TreeGrafter"/>
</dbReference>
<evidence type="ECO:0000259" key="20">
    <source>
        <dbReference type="PROSITE" id="PS50940"/>
    </source>
</evidence>
<dbReference type="FunFam" id="2.10.25.10:FF:000173">
    <property type="entry name" value="Neurogenic locus notch protein 2"/>
    <property type="match status" value="1"/>
</dbReference>
<feature type="disulfide bond" evidence="16">
    <location>
        <begin position="167"/>
        <end position="176"/>
    </location>
</feature>
<keyword evidence="7" id="KW-0221">Differentiation</keyword>
<keyword evidence="2 17" id="KW-0217">Developmental protein</keyword>
<dbReference type="Gene3D" id="2.10.25.10">
    <property type="entry name" value="Laminin"/>
    <property type="match status" value="14"/>
</dbReference>
<feature type="domain" description="DSL" evidence="21">
    <location>
        <begin position="165"/>
        <end position="209"/>
    </location>
</feature>
<dbReference type="GO" id="GO:0120025">
    <property type="term" value="C:plasma membrane bounded cell projection"/>
    <property type="evidence" value="ECO:0007669"/>
    <property type="project" value="UniProtKB-ARBA"/>
</dbReference>
<evidence type="ECO:0000259" key="21">
    <source>
        <dbReference type="PROSITE" id="PS51051"/>
    </source>
</evidence>
<dbReference type="Pfam" id="PF12661">
    <property type="entry name" value="hEGF"/>
    <property type="match status" value="1"/>
</dbReference>
<evidence type="ECO:0000256" key="3">
    <source>
        <dbReference type="ARBA" id="ARBA00022536"/>
    </source>
</evidence>
<dbReference type="FunFam" id="2.10.25.10:FF:000230">
    <property type="entry name" value="Delta-like protein"/>
    <property type="match status" value="1"/>
</dbReference>
<evidence type="ECO:0000256" key="2">
    <source>
        <dbReference type="ARBA" id="ARBA00022473"/>
    </source>
</evidence>
<dbReference type="Gene3D" id="2.40.50.110">
    <property type="match status" value="1"/>
</dbReference>
<feature type="domain" description="EGF-like" evidence="19">
    <location>
        <begin position="405"/>
        <end position="441"/>
    </location>
</feature>
<feature type="domain" description="EGF-like" evidence="19">
    <location>
        <begin position="368"/>
        <end position="404"/>
    </location>
</feature>
<dbReference type="SUPFAM" id="SSF57196">
    <property type="entry name" value="EGF/Laminin"/>
    <property type="match status" value="11"/>
</dbReference>
<dbReference type="PANTHER" id="PTHR45836:SF23">
    <property type="entry name" value="NEUROGENIC LOCUS NOTCH HOMOLOG PROTEIN 1"/>
    <property type="match status" value="1"/>
</dbReference>
<feature type="disulfide bond" evidence="15">
    <location>
        <begin position="238"/>
        <end position="247"/>
    </location>
</feature>
<dbReference type="FunFam" id="2.10.25.10:FF:000368">
    <property type="entry name" value="Delta-like 3 (Drosophila), isoform CRA_b"/>
    <property type="match status" value="1"/>
</dbReference>
<feature type="domain" description="EGF-like" evidence="19">
    <location>
        <begin position="480"/>
        <end position="515"/>
    </location>
</feature>
<protein>
    <recommendedName>
        <fullName evidence="17">Delta-like protein</fullName>
    </recommendedName>
</protein>
<feature type="disulfide bond" evidence="16">
    <location>
        <begin position="180"/>
        <end position="192"/>
    </location>
</feature>
<keyword evidence="3 15" id="KW-0245">EGF-like domain</keyword>
<feature type="domain" description="EGF-like" evidence="19">
    <location>
        <begin position="212"/>
        <end position="248"/>
    </location>
</feature>
<dbReference type="PROSITE" id="PS00010">
    <property type="entry name" value="ASX_HYDROXYL"/>
    <property type="match status" value="3"/>
</dbReference>
<feature type="disulfide bond" evidence="15">
    <location>
        <begin position="539"/>
        <end position="548"/>
    </location>
</feature>
<dbReference type="Pfam" id="PF01414">
    <property type="entry name" value="DSL"/>
    <property type="match status" value="1"/>
</dbReference>
<dbReference type="CDD" id="cd00054">
    <property type="entry name" value="EGF_CA"/>
    <property type="match status" value="6"/>
</dbReference>
<keyword evidence="5 17" id="KW-0732">Signal</keyword>
<feature type="domain" description="EGF-like" evidence="19">
    <location>
        <begin position="623"/>
        <end position="660"/>
    </location>
</feature>
<feature type="disulfide bond" evidence="15">
    <location>
        <begin position="394"/>
        <end position="403"/>
    </location>
</feature>
<gene>
    <name evidence="22" type="ORF">OCBIM_22033979mg</name>
</gene>
<keyword evidence="8" id="KW-0106">Calcium</keyword>
<dbReference type="PROSITE" id="PS50940">
    <property type="entry name" value="CHIT_BIND_II"/>
    <property type="match status" value="1"/>
</dbReference>
<evidence type="ECO:0000256" key="14">
    <source>
        <dbReference type="ARBA" id="ARBA00023180"/>
    </source>
</evidence>
<feature type="disulfide bond" evidence="15">
    <location>
        <begin position="688"/>
        <end position="697"/>
    </location>
</feature>
<feature type="domain" description="EGF-like" evidence="19">
    <location>
        <begin position="550"/>
        <end position="588"/>
    </location>
</feature>
<name>A0A0L8GGG7_OCTBM</name>
<evidence type="ECO:0000256" key="7">
    <source>
        <dbReference type="ARBA" id="ARBA00022782"/>
    </source>
</evidence>
<dbReference type="InterPro" id="IPR013032">
    <property type="entry name" value="EGF-like_CS"/>
</dbReference>
<keyword evidence="4 17" id="KW-0812">Transmembrane</keyword>
<accession>A0A0L8GGG7</accession>
<dbReference type="SMART" id="SM00179">
    <property type="entry name" value="EGF_CA"/>
    <property type="match status" value="9"/>
</dbReference>
<keyword evidence="11 17" id="KW-1133">Transmembrane helix</keyword>
<dbReference type="OMA" id="CIAIRDD"/>
<keyword evidence="12 17" id="KW-0472">Membrane</keyword>
<feature type="disulfide bond" evidence="15">
    <location>
        <begin position="469"/>
        <end position="478"/>
    </location>
</feature>
<dbReference type="FunFam" id="2.10.25.10:FF:000247">
    <property type="entry name" value="Delta/notch like EGF repeat containing"/>
    <property type="match status" value="1"/>
</dbReference>
<feature type="disulfide bond" evidence="15">
    <location>
        <begin position="278"/>
        <end position="287"/>
    </location>
</feature>
<feature type="domain" description="EGF-like" evidence="19">
    <location>
        <begin position="328"/>
        <end position="366"/>
    </location>
</feature>
<dbReference type="GO" id="GO:0043235">
    <property type="term" value="C:receptor complex"/>
    <property type="evidence" value="ECO:0007669"/>
    <property type="project" value="TreeGrafter"/>
</dbReference>
<dbReference type="OrthoDB" id="283575at2759"/>
<feature type="signal peptide" evidence="18">
    <location>
        <begin position="1"/>
        <end position="21"/>
    </location>
</feature>
<dbReference type="KEGG" id="obi:106877074"/>
<feature type="disulfide bond" evidence="15">
    <location>
        <begin position="431"/>
        <end position="440"/>
    </location>
</feature>
<sequence length="841" mass="92326">MLQLTSSLLLLVAVTISPIVANYVIDVKLIKFENFNRLLANRRHCSNFGSLQCQTSLNVCARPDSSTVSCEYGTRETGVIGDNIINLNTSYVGSQRNPMTLVVLQPFQKFIVSFTAKDNQELIDKYDYNSGYNMPHKSIEEASYQMQTTVGQYGTGSQLTYQIRTYCSQGYYGPNCAMKCEIPIIEQVRFMCDNNGQKVCKAGFSGPFCNLNADVCRSSPCKNGATCSVQGSVFRCYCNPGYTGQYCNKGIDECSLTTTPCLNGGTCVDGIGNYSCMCPSGYTGFRCEIGVDYCDAQPCYNGGTCISRVNGYNCNCMHGFTGQQCEKKMQPCFFETQPCYNGGTCMNRVNDFICKCVPGFTGNRCQSVLSACLSAPCMNGGKCSNAGTSFMCQCLPNFYGNRCQFEDKCRSVTCLNGGRCATTNFVAKCECLTGFTGTQCQILINSCQTSPCQNGGTCYPNGVQFTCLCPVGFTGQRCEQPFCTPNICQHGGTCQLVNNQITCLCLSGYYGDRCENTTECYSPCQNGGICDVTTRRCNCPQGFLGTDCSIRDACASNPNVCHNSGRCQMVNNQITCICLNGFFGDKCQFSNRCSPRCQNGGTCNLNTRICDCTPEFGGRDCGIRNPCASKPCLNNGQCYVQDTYNYTCTCTYGWTGKNCESLVRTCTTNPCLNGGQCFPMGNNYVCACRQGWTGQRCEFQSDPCTPNPCFNNGRCSRFGTNDFSCSCINGWYGKLCDQKNPAVNCLTNPCRNGGTCLYNANPITCKCPSGFNGNYCEVKIPQMNFTCPMESGLFPDPQSCRHFYQCDWNHSYRKDCPGNLHFNEALQVCDWPMKANCNIGK</sequence>
<evidence type="ECO:0000256" key="1">
    <source>
        <dbReference type="ARBA" id="ARBA00004479"/>
    </source>
</evidence>